<dbReference type="Proteomes" id="UP001145114">
    <property type="component" value="Unassembled WGS sequence"/>
</dbReference>
<organism evidence="1 2">
    <name type="scientific">Spiromyces aspiralis</name>
    <dbReference type="NCBI Taxonomy" id="68401"/>
    <lineage>
        <taxon>Eukaryota</taxon>
        <taxon>Fungi</taxon>
        <taxon>Fungi incertae sedis</taxon>
        <taxon>Zoopagomycota</taxon>
        <taxon>Kickxellomycotina</taxon>
        <taxon>Kickxellomycetes</taxon>
        <taxon>Kickxellales</taxon>
        <taxon>Kickxellaceae</taxon>
        <taxon>Spiromyces</taxon>
    </lineage>
</organism>
<feature type="non-terminal residue" evidence="1">
    <location>
        <position position="1"/>
    </location>
</feature>
<name>A0ACC1HK72_9FUNG</name>
<feature type="non-terminal residue" evidence="1">
    <location>
        <position position="274"/>
    </location>
</feature>
<evidence type="ECO:0000313" key="1">
    <source>
        <dbReference type="EMBL" id="KAJ1676852.1"/>
    </source>
</evidence>
<keyword evidence="2" id="KW-1185">Reference proteome</keyword>
<proteinExistence type="predicted"/>
<accession>A0ACC1HK72</accession>
<evidence type="ECO:0000313" key="2">
    <source>
        <dbReference type="Proteomes" id="UP001145114"/>
    </source>
</evidence>
<reference evidence="1" key="1">
    <citation type="submission" date="2022-06" db="EMBL/GenBank/DDBJ databases">
        <title>Phylogenomic reconstructions and comparative analyses of Kickxellomycotina fungi.</title>
        <authorList>
            <person name="Reynolds N.K."/>
            <person name="Stajich J.E."/>
            <person name="Barry K."/>
            <person name="Grigoriev I.V."/>
            <person name="Crous P."/>
            <person name="Smith M.E."/>
        </authorList>
    </citation>
    <scope>NUCLEOTIDE SEQUENCE</scope>
    <source>
        <strain evidence="1">RSA 2271</strain>
    </source>
</reference>
<gene>
    <name evidence="1" type="primary">RAV1</name>
    <name evidence="1" type="ORF">EV182_007379</name>
</gene>
<comment type="caution">
    <text evidence="1">The sequence shown here is derived from an EMBL/GenBank/DDBJ whole genome shotgun (WGS) entry which is preliminary data.</text>
</comment>
<sequence>PIYSPLVPLEEILDPALLDSSVGHAGQKYQGLFDDTDGGSGVLSVGHGDRFDKLKADFLVDQLPQVSLYGVSNVGQIQLMSVVETIALGSQEDKSIDEMGLRYLIMMNLYEYEKRRSPGRSTPHLCYRDINWALNSDTQIALIQHCRSIHPGRGLDWHAFRSMGLAMWIRSRSMLLQEIERLARDIYSLNDRDPSSCGMFFLALKKPRVLFGLWKMAHGHPEQAKMVRFLSNDFSLPRWKTAANKNAFALLGKARYWDAITFFLLGDRLEDAAL</sequence>
<protein>
    <submittedName>
        <fullName evidence="1">Regulator of (H+)-ATPase in vacuolar membrane</fullName>
    </submittedName>
</protein>
<dbReference type="EMBL" id="JAMZIH010003389">
    <property type="protein sequence ID" value="KAJ1676852.1"/>
    <property type="molecule type" value="Genomic_DNA"/>
</dbReference>